<evidence type="ECO:0000256" key="10">
    <source>
        <dbReference type="ARBA" id="ARBA00023160"/>
    </source>
</evidence>
<dbReference type="GO" id="GO:0005506">
    <property type="term" value="F:iron ion binding"/>
    <property type="evidence" value="ECO:0007669"/>
    <property type="project" value="TreeGrafter"/>
</dbReference>
<protein>
    <submittedName>
        <fullName evidence="13">Uncharacterized protein</fullName>
    </submittedName>
</protein>
<evidence type="ECO:0000256" key="8">
    <source>
        <dbReference type="ARBA" id="ARBA00023098"/>
    </source>
</evidence>
<evidence type="ECO:0000256" key="1">
    <source>
        <dbReference type="ARBA" id="ARBA00004141"/>
    </source>
</evidence>
<evidence type="ECO:0000256" key="2">
    <source>
        <dbReference type="ARBA" id="ARBA00009295"/>
    </source>
</evidence>
<organism evidence="12 13">
    <name type="scientific">Parascaris equorum</name>
    <name type="common">Equine roundworm</name>
    <dbReference type="NCBI Taxonomy" id="6256"/>
    <lineage>
        <taxon>Eukaryota</taxon>
        <taxon>Metazoa</taxon>
        <taxon>Ecdysozoa</taxon>
        <taxon>Nematoda</taxon>
        <taxon>Chromadorea</taxon>
        <taxon>Rhabditida</taxon>
        <taxon>Spirurina</taxon>
        <taxon>Ascaridomorpha</taxon>
        <taxon>Ascaridoidea</taxon>
        <taxon>Ascarididae</taxon>
        <taxon>Parascaris</taxon>
    </lineage>
</organism>
<dbReference type="GO" id="GO:0005789">
    <property type="term" value="C:endoplasmic reticulum membrane"/>
    <property type="evidence" value="ECO:0007669"/>
    <property type="project" value="TreeGrafter"/>
</dbReference>
<keyword evidence="12" id="KW-1185">Reference proteome</keyword>
<dbReference type="WBParaSite" id="PEQ_0000137301-mRNA-1">
    <property type="protein sequence ID" value="PEQ_0000137301-mRNA-1"/>
    <property type="gene ID" value="PEQ_0000137301"/>
</dbReference>
<dbReference type="AlphaFoldDB" id="A0A914R530"/>
<keyword evidence="7" id="KW-0560">Oxidoreductase</keyword>
<keyword evidence="3" id="KW-0444">Lipid biosynthesis</keyword>
<dbReference type="PANTHER" id="PTHR11351:SF31">
    <property type="entry name" value="DESATURASE 1, ISOFORM A-RELATED"/>
    <property type="match status" value="1"/>
</dbReference>
<dbReference type="PANTHER" id="PTHR11351">
    <property type="entry name" value="ACYL-COA DESATURASE"/>
    <property type="match status" value="1"/>
</dbReference>
<comment type="subcellular location">
    <subcellularLocation>
        <location evidence="1">Membrane</location>
        <topology evidence="1">Multi-pass membrane protein</topology>
    </subcellularLocation>
</comment>
<keyword evidence="5" id="KW-0276">Fatty acid metabolism</keyword>
<evidence type="ECO:0000256" key="3">
    <source>
        <dbReference type="ARBA" id="ARBA00022516"/>
    </source>
</evidence>
<sequence>MGVTAGAHRLWTHKSYKANLFVRIALMLCNCAAFQVNTIYSQ</sequence>
<dbReference type="InterPro" id="IPR015876">
    <property type="entry name" value="Acyl-CoA_DS"/>
</dbReference>
<dbReference type="GO" id="GO:0006636">
    <property type="term" value="P:unsaturated fatty acid biosynthetic process"/>
    <property type="evidence" value="ECO:0007669"/>
    <property type="project" value="TreeGrafter"/>
</dbReference>
<evidence type="ECO:0000256" key="5">
    <source>
        <dbReference type="ARBA" id="ARBA00022832"/>
    </source>
</evidence>
<accession>A0A914R530</accession>
<keyword evidence="4 11" id="KW-0812">Transmembrane</keyword>
<proteinExistence type="inferred from homology"/>
<evidence type="ECO:0000256" key="9">
    <source>
        <dbReference type="ARBA" id="ARBA00023136"/>
    </source>
</evidence>
<evidence type="ECO:0000313" key="13">
    <source>
        <dbReference type="WBParaSite" id="PEQ_0000137301-mRNA-1"/>
    </source>
</evidence>
<comment type="similarity">
    <text evidence="2">Belongs to the fatty acid desaturase type 1 family.</text>
</comment>
<keyword evidence="10" id="KW-0275">Fatty acid biosynthesis</keyword>
<keyword evidence="9 11" id="KW-0472">Membrane</keyword>
<evidence type="ECO:0000256" key="6">
    <source>
        <dbReference type="ARBA" id="ARBA00022989"/>
    </source>
</evidence>
<keyword evidence="6 11" id="KW-1133">Transmembrane helix</keyword>
<evidence type="ECO:0000256" key="7">
    <source>
        <dbReference type="ARBA" id="ARBA00023002"/>
    </source>
</evidence>
<name>A0A914R530_PAREQ</name>
<dbReference type="Proteomes" id="UP000887564">
    <property type="component" value="Unplaced"/>
</dbReference>
<evidence type="ECO:0000256" key="4">
    <source>
        <dbReference type="ARBA" id="ARBA00022692"/>
    </source>
</evidence>
<dbReference type="GO" id="GO:0004768">
    <property type="term" value="F:stearoyl-CoA 9-desaturase activity"/>
    <property type="evidence" value="ECO:0007669"/>
    <property type="project" value="TreeGrafter"/>
</dbReference>
<keyword evidence="8" id="KW-0443">Lipid metabolism</keyword>
<feature type="transmembrane region" description="Helical" evidence="11">
    <location>
        <begin position="20"/>
        <end position="40"/>
    </location>
</feature>
<evidence type="ECO:0000313" key="12">
    <source>
        <dbReference type="Proteomes" id="UP000887564"/>
    </source>
</evidence>
<evidence type="ECO:0000256" key="11">
    <source>
        <dbReference type="SAM" id="Phobius"/>
    </source>
</evidence>
<reference evidence="13" key="1">
    <citation type="submission" date="2022-11" db="UniProtKB">
        <authorList>
            <consortium name="WormBaseParasite"/>
        </authorList>
    </citation>
    <scope>IDENTIFICATION</scope>
</reference>